<feature type="region of interest" description="Disordered" evidence="1">
    <location>
        <begin position="42"/>
        <end position="64"/>
    </location>
</feature>
<organism evidence="2 3">
    <name type="scientific">Pseudomonas putida</name>
    <name type="common">Arthrobacter siderocapsulatus</name>
    <dbReference type="NCBI Taxonomy" id="303"/>
    <lineage>
        <taxon>Bacteria</taxon>
        <taxon>Pseudomonadati</taxon>
        <taxon>Pseudomonadota</taxon>
        <taxon>Gammaproteobacteria</taxon>
        <taxon>Pseudomonadales</taxon>
        <taxon>Pseudomonadaceae</taxon>
        <taxon>Pseudomonas</taxon>
    </lineage>
</organism>
<dbReference type="AlphaFoldDB" id="A0A8I1EIE6"/>
<reference evidence="2" key="1">
    <citation type="submission" date="2020-12" db="EMBL/GenBank/DDBJ databases">
        <title>Enhanced detection system for hospital associated transmission using whole genome sequencing surveillance.</title>
        <authorList>
            <person name="Harrison L.H."/>
            <person name="Van Tyne D."/>
            <person name="Marsh J.W."/>
            <person name="Griffith M.P."/>
            <person name="Snyder D.J."/>
            <person name="Cooper V.S."/>
            <person name="Mustapha M."/>
        </authorList>
    </citation>
    <scope>NUCLEOTIDE SEQUENCE</scope>
    <source>
        <strain evidence="2">PSB00042</strain>
    </source>
</reference>
<name>A0A8I1EIE6_PSEPU</name>
<dbReference type="RefSeq" id="WP_198747697.1">
    <property type="nucleotide sequence ID" value="NZ_JAEHTE010000023.1"/>
</dbReference>
<evidence type="ECO:0000256" key="1">
    <source>
        <dbReference type="SAM" id="MobiDB-lite"/>
    </source>
</evidence>
<gene>
    <name evidence="2" type="ORF">JEU22_17830</name>
</gene>
<evidence type="ECO:0000313" key="2">
    <source>
        <dbReference type="EMBL" id="MBI6885769.1"/>
    </source>
</evidence>
<accession>A0A8I1EIE6</accession>
<sequence length="64" mass="7574">MSVLRMQREIYRELEARERPSLEETIKVMVERADIILGLRAPDSDHCRPAKPESEIKALEEDHW</sequence>
<dbReference type="EMBL" id="JAEHTE010000023">
    <property type="protein sequence ID" value="MBI6885769.1"/>
    <property type="molecule type" value="Genomic_DNA"/>
</dbReference>
<proteinExistence type="predicted"/>
<comment type="caution">
    <text evidence="2">The sequence shown here is derived from an EMBL/GenBank/DDBJ whole genome shotgun (WGS) entry which is preliminary data.</text>
</comment>
<protein>
    <submittedName>
        <fullName evidence="2">Uncharacterized protein</fullName>
    </submittedName>
</protein>
<evidence type="ECO:0000313" key="3">
    <source>
        <dbReference type="Proteomes" id="UP000637061"/>
    </source>
</evidence>
<dbReference type="Proteomes" id="UP000637061">
    <property type="component" value="Unassembled WGS sequence"/>
</dbReference>